<dbReference type="EC" id="3.4.25.1" evidence="3"/>
<organism evidence="17 18">
    <name type="scientific">Esox lucius</name>
    <name type="common">Northern pike</name>
    <dbReference type="NCBI Taxonomy" id="8010"/>
    <lineage>
        <taxon>Eukaryota</taxon>
        <taxon>Metazoa</taxon>
        <taxon>Chordata</taxon>
        <taxon>Craniata</taxon>
        <taxon>Vertebrata</taxon>
        <taxon>Euteleostomi</taxon>
        <taxon>Actinopterygii</taxon>
        <taxon>Neopterygii</taxon>
        <taxon>Teleostei</taxon>
        <taxon>Protacanthopterygii</taxon>
        <taxon>Esociformes</taxon>
        <taxon>Esocidae</taxon>
        <taxon>Esox</taxon>
    </lineage>
</organism>
<dbReference type="Ensembl" id="ENSELUT00000109811.1">
    <property type="protein sequence ID" value="ENSELUP00000084914.1"/>
    <property type="gene ID" value="ENSELUG00000036956.1"/>
</dbReference>
<evidence type="ECO:0000256" key="9">
    <source>
        <dbReference type="ARBA" id="ARBA00022801"/>
    </source>
</evidence>
<dbReference type="GO" id="GO:0051603">
    <property type="term" value="P:proteolysis involved in protein catabolic process"/>
    <property type="evidence" value="ECO:0007669"/>
    <property type="project" value="InterPro"/>
</dbReference>
<evidence type="ECO:0000256" key="4">
    <source>
        <dbReference type="ARBA" id="ARBA00016153"/>
    </source>
</evidence>
<dbReference type="GO" id="GO:0005737">
    <property type="term" value="C:cytoplasm"/>
    <property type="evidence" value="ECO:0007669"/>
    <property type="project" value="TreeGrafter"/>
</dbReference>
<proteinExistence type="predicted"/>
<feature type="active site" description="Nucleophile" evidence="16">
    <location>
        <position position="87"/>
    </location>
</feature>
<keyword evidence="6" id="KW-0645">Protease</keyword>
<dbReference type="InterPro" id="IPR000243">
    <property type="entry name" value="Pept_T1A_subB"/>
</dbReference>
<dbReference type="Gene3D" id="3.60.20.10">
    <property type="entry name" value="Glutamine Phosphoribosylpyrophosphate, subunit 1, domain 1"/>
    <property type="match status" value="1"/>
</dbReference>
<accession>A0AAY5K6W0</accession>
<keyword evidence="8" id="KW-0221">Differentiation</keyword>
<dbReference type="PANTHER" id="PTHR32194:SF8">
    <property type="entry name" value="PROTEASOME SUBUNIT BETA"/>
    <property type="match status" value="1"/>
</dbReference>
<dbReference type="InterPro" id="IPR001353">
    <property type="entry name" value="Proteasome_sua/b"/>
</dbReference>
<comment type="catalytic activity">
    <reaction evidence="1">
        <text>Cleavage of peptide bonds with very broad specificity.</text>
        <dbReference type="EC" id="3.4.25.1"/>
    </reaction>
</comment>
<dbReference type="AlphaFoldDB" id="A0AAY5K6W0"/>
<dbReference type="PANTHER" id="PTHR32194">
    <property type="entry name" value="METALLOPROTEASE TLDD"/>
    <property type="match status" value="1"/>
</dbReference>
<keyword evidence="11" id="KW-0647">Proteasome</keyword>
<dbReference type="InterPro" id="IPR023333">
    <property type="entry name" value="Proteasome_suB-type"/>
</dbReference>
<dbReference type="GO" id="GO:0005839">
    <property type="term" value="C:proteasome core complex"/>
    <property type="evidence" value="ECO:0007669"/>
    <property type="project" value="InterPro"/>
</dbReference>
<reference evidence="17" key="3">
    <citation type="submission" date="2025-09" db="UniProtKB">
        <authorList>
            <consortium name="Ensembl"/>
        </authorList>
    </citation>
    <scope>IDENTIFICATION</scope>
</reference>
<dbReference type="PRINTS" id="PR00141">
    <property type="entry name" value="PROTEASOME"/>
</dbReference>
<dbReference type="Pfam" id="PF00227">
    <property type="entry name" value="Proteasome"/>
    <property type="match status" value="1"/>
</dbReference>
<comment type="function">
    <text evidence="14">The proteasome is a multicatalytic proteinase complex which is characterized by its ability to cleave peptides with Arg, Phe, Tyr, Leu, and Glu adjacent to the leaving group at neutral or slightly basic pH. The proteasome has an ATP-dependent proteolytic activity. This subunit is involved in antigen processing to generate class I binding peptides.</text>
</comment>
<dbReference type="GeneTree" id="ENSGT00940000157293"/>
<dbReference type="InterPro" id="IPR029055">
    <property type="entry name" value="Ntn_hydrolases_N"/>
</dbReference>
<reference evidence="17 18" key="1">
    <citation type="submission" date="2020-02" db="EMBL/GenBank/DDBJ databases">
        <title>Esox lucius (northern pike) genome, fEsoLuc1, primary haplotype.</title>
        <authorList>
            <person name="Myers G."/>
            <person name="Karagic N."/>
            <person name="Meyer A."/>
            <person name="Pippel M."/>
            <person name="Reichard M."/>
            <person name="Winkler S."/>
            <person name="Tracey A."/>
            <person name="Sims Y."/>
            <person name="Howe K."/>
            <person name="Rhie A."/>
            <person name="Formenti G."/>
            <person name="Durbin R."/>
            <person name="Fedrigo O."/>
            <person name="Jarvis E.D."/>
        </authorList>
    </citation>
    <scope>NUCLEOTIDE SEQUENCE [LARGE SCALE GENOMIC DNA]</scope>
</reference>
<dbReference type="SUPFAM" id="SSF56235">
    <property type="entry name" value="N-terminal nucleophile aminohydrolases (Ntn hydrolases)"/>
    <property type="match status" value="1"/>
</dbReference>
<evidence type="ECO:0000256" key="6">
    <source>
        <dbReference type="ARBA" id="ARBA00022670"/>
    </source>
</evidence>
<keyword evidence="18" id="KW-1185">Reference proteome</keyword>
<evidence type="ECO:0000313" key="17">
    <source>
        <dbReference type="Ensembl" id="ENSELUP00000084914.1"/>
    </source>
</evidence>
<protein>
    <recommendedName>
        <fullName evidence="4">Proteasome subunit beta type-8</fullName>
        <ecNumber evidence="3">3.4.25.1</ecNumber>
    </recommendedName>
    <alternativeName>
        <fullName evidence="15">Proteasome subunit beta-5i</fullName>
    </alternativeName>
</protein>
<evidence type="ECO:0000256" key="2">
    <source>
        <dbReference type="ARBA" id="ARBA00004123"/>
    </source>
</evidence>
<name>A0AAY5K6W0_ESOLU</name>
<reference evidence="17" key="2">
    <citation type="submission" date="2025-08" db="UniProtKB">
        <authorList>
            <consortium name="Ensembl"/>
        </authorList>
    </citation>
    <scope>IDENTIFICATION</scope>
</reference>
<keyword evidence="5" id="KW-0963">Cytoplasm</keyword>
<evidence type="ECO:0000256" key="16">
    <source>
        <dbReference type="PIRSR" id="PIRSR600243-1"/>
    </source>
</evidence>
<dbReference type="GO" id="GO:0002376">
    <property type="term" value="P:immune system process"/>
    <property type="evidence" value="ECO:0007669"/>
    <property type="project" value="UniProtKB-KW"/>
</dbReference>
<keyword evidence="9" id="KW-0378">Hydrolase</keyword>
<keyword evidence="10" id="KW-0391">Immunity</keyword>
<dbReference type="GO" id="GO:0004298">
    <property type="term" value="F:threonine-type endopeptidase activity"/>
    <property type="evidence" value="ECO:0007669"/>
    <property type="project" value="UniProtKB-KW"/>
</dbReference>
<keyword evidence="12" id="KW-0865">Zymogen</keyword>
<evidence type="ECO:0000256" key="11">
    <source>
        <dbReference type="ARBA" id="ARBA00022942"/>
    </source>
</evidence>
<evidence type="ECO:0000256" key="15">
    <source>
        <dbReference type="ARBA" id="ARBA00030591"/>
    </source>
</evidence>
<evidence type="ECO:0000256" key="3">
    <source>
        <dbReference type="ARBA" id="ARBA00012039"/>
    </source>
</evidence>
<evidence type="ECO:0000256" key="5">
    <source>
        <dbReference type="ARBA" id="ARBA00022490"/>
    </source>
</evidence>
<keyword evidence="7" id="KW-0888">Threonine protease</keyword>
<evidence type="ECO:0000256" key="8">
    <source>
        <dbReference type="ARBA" id="ARBA00022782"/>
    </source>
</evidence>
<dbReference type="GO" id="GO:0005634">
    <property type="term" value="C:nucleus"/>
    <property type="evidence" value="ECO:0007669"/>
    <property type="project" value="UniProtKB-SubCell"/>
</dbReference>
<dbReference type="Proteomes" id="UP000265140">
    <property type="component" value="Chromosome 10"/>
</dbReference>
<dbReference type="GO" id="GO:0030154">
    <property type="term" value="P:cell differentiation"/>
    <property type="evidence" value="ECO:0007669"/>
    <property type="project" value="UniProtKB-KW"/>
</dbReference>
<evidence type="ECO:0000256" key="10">
    <source>
        <dbReference type="ARBA" id="ARBA00022859"/>
    </source>
</evidence>
<evidence type="ECO:0000256" key="14">
    <source>
        <dbReference type="ARBA" id="ARBA00025456"/>
    </source>
</evidence>
<sequence length="276" mass="30819">MGYFSSYKSIRLILFKNIVFFDRIMAIFCVSDYWKREIVFVDRPYHSHFEIPIKEFAVPVGVNPSGFLKSCSHEGQGGGSIDLNHGTTTLAQFRHGVTSVASAVSYIASKEANKVIEINPYLLGTMSGSAADCQYWERLLAKECRSVGALNKKRISVSAASKLLSNMMLGYRGMWLSMGSMIIGWDNKGPGLLCGNMFSTGSGNSYAYGVMDSGYRYDLSVPKAYDLAQRAIFHATHRDAYSRGTVNIYHMKETGWVKVSQEDVGDLYHRFNNVNK</sequence>
<dbReference type="PROSITE" id="PS51476">
    <property type="entry name" value="PROTEASOME_BETA_2"/>
    <property type="match status" value="1"/>
</dbReference>
<comment type="subcellular location">
    <subcellularLocation>
        <location evidence="2">Nucleus</location>
    </subcellularLocation>
</comment>
<evidence type="ECO:0000313" key="18">
    <source>
        <dbReference type="Proteomes" id="UP000265140"/>
    </source>
</evidence>
<evidence type="ECO:0000256" key="13">
    <source>
        <dbReference type="ARBA" id="ARBA00023242"/>
    </source>
</evidence>
<evidence type="ECO:0000256" key="1">
    <source>
        <dbReference type="ARBA" id="ARBA00001198"/>
    </source>
</evidence>
<evidence type="ECO:0000256" key="7">
    <source>
        <dbReference type="ARBA" id="ARBA00022698"/>
    </source>
</evidence>
<keyword evidence="13" id="KW-0539">Nucleus</keyword>
<evidence type="ECO:0000256" key="12">
    <source>
        <dbReference type="ARBA" id="ARBA00023145"/>
    </source>
</evidence>